<evidence type="ECO:0000313" key="9">
    <source>
        <dbReference type="EMBL" id="GAA1613599.1"/>
    </source>
</evidence>
<evidence type="ECO:0000256" key="6">
    <source>
        <dbReference type="ARBA" id="ARBA00023136"/>
    </source>
</evidence>
<proteinExistence type="inferred from homology"/>
<dbReference type="PANTHER" id="PTHR30193">
    <property type="entry name" value="ABC TRANSPORTER PERMEASE PROTEIN"/>
    <property type="match status" value="1"/>
</dbReference>
<evidence type="ECO:0000256" key="2">
    <source>
        <dbReference type="ARBA" id="ARBA00022448"/>
    </source>
</evidence>
<keyword evidence="10" id="KW-1185">Reference proteome</keyword>
<dbReference type="InterPro" id="IPR035906">
    <property type="entry name" value="MetI-like_sf"/>
</dbReference>
<dbReference type="InterPro" id="IPR000515">
    <property type="entry name" value="MetI-like"/>
</dbReference>
<keyword evidence="6 7" id="KW-0472">Membrane</keyword>
<keyword evidence="4 7" id="KW-0812">Transmembrane</keyword>
<evidence type="ECO:0000259" key="8">
    <source>
        <dbReference type="PROSITE" id="PS50928"/>
    </source>
</evidence>
<gene>
    <name evidence="9" type="ORF">GCM10009742_76070</name>
</gene>
<keyword evidence="3" id="KW-1003">Cell membrane</keyword>
<comment type="similarity">
    <text evidence="7">Belongs to the binding-protein-dependent transport system permease family.</text>
</comment>
<dbReference type="EMBL" id="BAAAND010000013">
    <property type="protein sequence ID" value="GAA1613599.1"/>
    <property type="molecule type" value="Genomic_DNA"/>
</dbReference>
<evidence type="ECO:0000313" key="10">
    <source>
        <dbReference type="Proteomes" id="UP001500190"/>
    </source>
</evidence>
<feature type="transmembrane region" description="Helical" evidence="7">
    <location>
        <begin position="263"/>
        <end position="287"/>
    </location>
</feature>
<keyword evidence="2 7" id="KW-0813">Transport</keyword>
<keyword evidence="5 7" id="KW-1133">Transmembrane helix</keyword>
<feature type="domain" description="ABC transmembrane type-1" evidence="8">
    <location>
        <begin position="73"/>
        <end position="285"/>
    </location>
</feature>
<dbReference type="RefSeq" id="WP_344200907.1">
    <property type="nucleotide sequence ID" value="NZ_BAAAND010000013.1"/>
</dbReference>
<evidence type="ECO:0000256" key="5">
    <source>
        <dbReference type="ARBA" id="ARBA00022989"/>
    </source>
</evidence>
<dbReference type="InterPro" id="IPR051393">
    <property type="entry name" value="ABC_transporter_permease"/>
</dbReference>
<reference evidence="9 10" key="1">
    <citation type="journal article" date="2019" name="Int. J. Syst. Evol. Microbiol.">
        <title>The Global Catalogue of Microorganisms (GCM) 10K type strain sequencing project: providing services to taxonomists for standard genome sequencing and annotation.</title>
        <authorList>
            <consortium name="The Broad Institute Genomics Platform"/>
            <consortium name="The Broad Institute Genome Sequencing Center for Infectious Disease"/>
            <person name="Wu L."/>
            <person name="Ma J."/>
        </authorList>
    </citation>
    <scope>NUCLEOTIDE SEQUENCE [LARGE SCALE GENOMIC DNA]</scope>
    <source>
        <strain evidence="9 10">JCM 14304</strain>
    </source>
</reference>
<accession>A0ABN2EQY3</accession>
<sequence>MAVRRLARDSRDLLTAGPFLALKAAVFGLFVAVPFVYTFVLTFQRGSLLSGLRWNGLGNYRTVLTDTLFRDSLLNTLVFMAITIPVTVLVSMAVGLLLASGLPGIRVHRALIYLPSLLSVVATGLIWKVMIDPEQGPLDLLLDKLFGLRVPWLTDGGVAIVFLSLITVWCSCGFYSLIFMAGFNNIPQDLLEAGRIDGASTWQLLVHIRIPLVRSVAQVVLVLVTISAVQVFDLVFVMTHGGPGTETYTAMWYVYQNAFNGGSVAYAATMSIVLLLVTMIIAAVFLARTESGGEAGD</sequence>
<evidence type="ECO:0000256" key="1">
    <source>
        <dbReference type="ARBA" id="ARBA00004651"/>
    </source>
</evidence>
<dbReference type="CDD" id="cd06261">
    <property type="entry name" value="TM_PBP2"/>
    <property type="match status" value="1"/>
</dbReference>
<dbReference type="Proteomes" id="UP001500190">
    <property type="component" value="Unassembled WGS sequence"/>
</dbReference>
<organism evidence="9 10">
    <name type="scientific">Kribbella karoonensis</name>
    <dbReference type="NCBI Taxonomy" id="324851"/>
    <lineage>
        <taxon>Bacteria</taxon>
        <taxon>Bacillati</taxon>
        <taxon>Actinomycetota</taxon>
        <taxon>Actinomycetes</taxon>
        <taxon>Propionibacteriales</taxon>
        <taxon>Kribbellaceae</taxon>
        <taxon>Kribbella</taxon>
    </lineage>
</organism>
<feature type="transmembrane region" description="Helical" evidence="7">
    <location>
        <begin position="111"/>
        <end position="130"/>
    </location>
</feature>
<evidence type="ECO:0000256" key="7">
    <source>
        <dbReference type="RuleBase" id="RU363032"/>
    </source>
</evidence>
<feature type="transmembrane region" description="Helical" evidence="7">
    <location>
        <begin position="77"/>
        <end position="99"/>
    </location>
</feature>
<dbReference type="Gene3D" id="1.10.3720.10">
    <property type="entry name" value="MetI-like"/>
    <property type="match status" value="1"/>
</dbReference>
<feature type="transmembrane region" description="Helical" evidence="7">
    <location>
        <begin position="219"/>
        <end position="243"/>
    </location>
</feature>
<name>A0ABN2EQY3_9ACTN</name>
<evidence type="ECO:0000256" key="4">
    <source>
        <dbReference type="ARBA" id="ARBA00022692"/>
    </source>
</evidence>
<dbReference type="PROSITE" id="PS50928">
    <property type="entry name" value="ABC_TM1"/>
    <property type="match status" value="1"/>
</dbReference>
<comment type="subcellular location">
    <subcellularLocation>
        <location evidence="1 7">Cell membrane</location>
        <topology evidence="1 7">Multi-pass membrane protein</topology>
    </subcellularLocation>
</comment>
<dbReference type="SUPFAM" id="SSF161098">
    <property type="entry name" value="MetI-like"/>
    <property type="match status" value="1"/>
</dbReference>
<dbReference type="Pfam" id="PF00528">
    <property type="entry name" value="BPD_transp_1"/>
    <property type="match status" value="1"/>
</dbReference>
<dbReference type="PANTHER" id="PTHR30193:SF37">
    <property type="entry name" value="INNER MEMBRANE ABC TRANSPORTER PERMEASE PROTEIN YCJO"/>
    <property type="match status" value="1"/>
</dbReference>
<evidence type="ECO:0000256" key="3">
    <source>
        <dbReference type="ARBA" id="ARBA00022475"/>
    </source>
</evidence>
<feature type="transmembrane region" description="Helical" evidence="7">
    <location>
        <begin position="20"/>
        <end position="43"/>
    </location>
</feature>
<comment type="caution">
    <text evidence="9">The sequence shown here is derived from an EMBL/GenBank/DDBJ whole genome shotgun (WGS) entry which is preliminary data.</text>
</comment>
<feature type="transmembrane region" description="Helical" evidence="7">
    <location>
        <begin position="150"/>
        <end position="178"/>
    </location>
</feature>
<protein>
    <submittedName>
        <fullName evidence="9">Sugar ABC transporter permease</fullName>
    </submittedName>
</protein>